<dbReference type="PhylomeDB" id="E9HVL4"/>
<dbReference type="GO" id="GO:0005634">
    <property type="term" value="C:nucleus"/>
    <property type="evidence" value="ECO:0000318"/>
    <property type="project" value="GO_Central"/>
</dbReference>
<evidence type="ECO:0000313" key="3">
    <source>
        <dbReference type="EMBL" id="EFX64225.1"/>
    </source>
</evidence>
<dbReference type="InParanoid" id="E9HVL4"/>
<feature type="compositionally biased region" description="Polar residues" evidence="1">
    <location>
        <begin position="382"/>
        <end position="400"/>
    </location>
</feature>
<dbReference type="KEGG" id="dpx:DAPPUDRAFT_118397"/>
<dbReference type="HOGENOM" id="CLU_562925_0_0_1"/>
<gene>
    <name evidence="3" type="ORF">DAPPUDRAFT_118397</name>
</gene>
<dbReference type="AlphaFoldDB" id="E9HVL4"/>
<dbReference type="Pfam" id="PF03184">
    <property type="entry name" value="DDE_1"/>
    <property type="match status" value="1"/>
</dbReference>
<evidence type="ECO:0000256" key="1">
    <source>
        <dbReference type="SAM" id="MobiDB-lite"/>
    </source>
</evidence>
<protein>
    <recommendedName>
        <fullName evidence="2">DDE-1 domain-containing protein</fullName>
    </recommendedName>
</protein>
<dbReference type="InterPro" id="IPR050863">
    <property type="entry name" value="CenT-Element_Derived"/>
</dbReference>
<organism evidence="3 4">
    <name type="scientific">Daphnia pulex</name>
    <name type="common">Water flea</name>
    <dbReference type="NCBI Taxonomy" id="6669"/>
    <lineage>
        <taxon>Eukaryota</taxon>
        <taxon>Metazoa</taxon>
        <taxon>Ecdysozoa</taxon>
        <taxon>Arthropoda</taxon>
        <taxon>Crustacea</taxon>
        <taxon>Branchiopoda</taxon>
        <taxon>Diplostraca</taxon>
        <taxon>Cladocera</taxon>
        <taxon>Anomopoda</taxon>
        <taxon>Daphniidae</taxon>
        <taxon>Daphnia</taxon>
    </lineage>
</organism>
<feature type="compositionally biased region" description="Low complexity" evidence="1">
    <location>
        <begin position="359"/>
        <end position="377"/>
    </location>
</feature>
<reference evidence="3 4" key="1">
    <citation type="journal article" date="2011" name="Science">
        <title>The ecoresponsive genome of Daphnia pulex.</title>
        <authorList>
            <person name="Colbourne J.K."/>
            <person name="Pfrender M.E."/>
            <person name="Gilbert D."/>
            <person name="Thomas W.K."/>
            <person name="Tucker A."/>
            <person name="Oakley T.H."/>
            <person name="Tokishita S."/>
            <person name="Aerts A."/>
            <person name="Arnold G.J."/>
            <person name="Basu M.K."/>
            <person name="Bauer D.J."/>
            <person name="Caceres C.E."/>
            <person name="Carmel L."/>
            <person name="Casola C."/>
            <person name="Choi J.H."/>
            <person name="Detter J.C."/>
            <person name="Dong Q."/>
            <person name="Dusheyko S."/>
            <person name="Eads B.D."/>
            <person name="Frohlich T."/>
            <person name="Geiler-Samerotte K.A."/>
            <person name="Gerlach D."/>
            <person name="Hatcher P."/>
            <person name="Jogdeo S."/>
            <person name="Krijgsveld J."/>
            <person name="Kriventseva E.V."/>
            <person name="Kultz D."/>
            <person name="Laforsch C."/>
            <person name="Lindquist E."/>
            <person name="Lopez J."/>
            <person name="Manak J.R."/>
            <person name="Muller J."/>
            <person name="Pangilinan J."/>
            <person name="Patwardhan R.P."/>
            <person name="Pitluck S."/>
            <person name="Pritham E.J."/>
            <person name="Rechtsteiner A."/>
            <person name="Rho M."/>
            <person name="Rogozin I.B."/>
            <person name="Sakarya O."/>
            <person name="Salamov A."/>
            <person name="Schaack S."/>
            <person name="Shapiro H."/>
            <person name="Shiga Y."/>
            <person name="Skalitzky C."/>
            <person name="Smith Z."/>
            <person name="Souvorov A."/>
            <person name="Sung W."/>
            <person name="Tang Z."/>
            <person name="Tsuchiya D."/>
            <person name="Tu H."/>
            <person name="Vos H."/>
            <person name="Wang M."/>
            <person name="Wolf Y.I."/>
            <person name="Yamagata H."/>
            <person name="Yamada T."/>
            <person name="Ye Y."/>
            <person name="Shaw J.R."/>
            <person name="Andrews J."/>
            <person name="Crease T.J."/>
            <person name="Tang H."/>
            <person name="Lucas S.M."/>
            <person name="Robertson H.M."/>
            <person name="Bork P."/>
            <person name="Koonin E.V."/>
            <person name="Zdobnov E.M."/>
            <person name="Grigoriev I.V."/>
            <person name="Lynch M."/>
            <person name="Boore J.L."/>
        </authorList>
    </citation>
    <scope>NUCLEOTIDE SEQUENCE [LARGE SCALE GENOMIC DNA]</scope>
</reference>
<dbReference type="EMBL" id="GL732861">
    <property type="protein sequence ID" value="EFX64225.1"/>
    <property type="molecule type" value="Genomic_DNA"/>
</dbReference>
<feature type="region of interest" description="Disordered" evidence="1">
    <location>
        <begin position="358"/>
        <end position="408"/>
    </location>
</feature>
<dbReference type="Proteomes" id="UP000000305">
    <property type="component" value="Unassembled WGS sequence"/>
</dbReference>
<dbReference type="GO" id="GO:0003677">
    <property type="term" value="F:DNA binding"/>
    <property type="evidence" value="ECO:0000318"/>
    <property type="project" value="GO_Central"/>
</dbReference>
<evidence type="ECO:0000259" key="2">
    <source>
        <dbReference type="Pfam" id="PF03184"/>
    </source>
</evidence>
<accession>E9HVL4</accession>
<dbReference type="OMA" id="HIRPEWN"/>
<dbReference type="InterPro" id="IPR004875">
    <property type="entry name" value="DDE_SF_endonuclease_dom"/>
</dbReference>
<proteinExistence type="predicted"/>
<evidence type="ECO:0000313" key="4">
    <source>
        <dbReference type="Proteomes" id="UP000000305"/>
    </source>
</evidence>
<dbReference type="PANTHER" id="PTHR19303">
    <property type="entry name" value="TRANSPOSON"/>
    <property type="match status" value="1"/>
</dbReference>
<name>E9HVL4_DAPPU</name>
<dbReference type="PANTHER" id="PTHR19303:SF74">
    <property type="entry name" value="POGO TRANSPOSABLE ELEMENT WITH KRAB DOMAIN"/>
    <property type="match status" value="1"/>
</dbReference>
<feature type="domain" description="DDE-1" evidence="2">
    <location>
        <begin position="153"/>
        <end position="246"/>
    </location>
</feature>
<keyword evidence="4" id="KW-1185">Reference proteome</keyword>
<dbReference type="OrthoDB" id="6377204at2759"/>
<sequence>MKRNERQYSKSPSNLGAKEAGKDWFTSFLKRNQRLSIRKPEATSQARAAALNKVVMTNFYDQVDEQYVTHKFDADSVFNTDETNNPTVVEPAKIIAQKGTHQVHQMTSQERGVNITMLPLVNAAGKLFGCVFVFPRKKVCEKMKNLPEGFIALAHSSGRMTEENFLIALKHFHSQVKSSKEQPILLFLDNHISHMGYSICIFAKENGIILQTLPPHTSHASQPLDRTTFGPFKSNLADSHSDWMREHPGQRISIYEIPLLSKPALHREFTEKNIKKGFKATGLFPFNRNAIPDGMYTPSLVTNLPVNQTLRFETPPSIAEQHTTMATQDPPKSYYLLTVSSAGQLTLSPINVSPVSQLQESRSSEITSSSPTPIIQTEQERTTSTGSPSTINEMSSPTSSLPNQPNPQLLLTTPDQNLETTLAVSNPPQGKNRTSRVLRYDKENVPPINLVEEEEYLPSEPRNDPVVPRRERITRAVKQNRITNV</sequence>
<dbReference type="eggNOG" id="KOG3105">
    <property type="taxonomic scope" value="Eukaryota"/>
</dbReference>